<dbReference type="PANTHER" id="PTHR34047:SF8">
    <property type="entry name" value="PROTEIN YKFC"/>
    <property type="match status" value="1"/>
</dbReference>
<dbReference type="AlphaFoldDB" id="A0A8H7RTX8"/>
<evidence type="ECO:0000256" key="1">
    <source>
        <dbReference type="ARBA" id="ARBA00004141"/>
    </source>
</evidence>
<dbReference type="InterPro" id="IPR024937">
    <property type="entry name" value="Domain_X"/>
</dbReference>
<feature type="transmembrane region" description="Helical" evidence="11">
    <location>
        <begin position="151"/>
        <end position="175"/>
    </location>
</feature>
<dbReference type="SMART" id="SM00507">
    <property type="entry name" value="HNHc"/>
    <property type="match status" value="1"/>
</dbReference>
<evidence type="ECO:0000256" key="9">
    <source>
        <dbReference type="ARBA" id="ARBA00023136"/>
    </source>
</evidence>
<dbReference type="InterPro" id="IPR000568">
    <property type="entry name" value="ATP_synth_F0_asu"/>
</dbReference>
<evidence type="ECO:0000313" key="14">
    <source>
        <dbReference type="Proteomes" id="UP000646827"/>
    </source>
</evidence>
<comment type="caution">
    <text evidence="13">The sequence shown here is derived from an EMBL/GenBank/DDBJ whole genome shotgun (WGS) entry which is preliminary data.</text>
</comment>
<reference evidence="13 14" key="1">
    <citation type="submission" date="2020-12" db="EMBL/GenBank/DDBJ databases">
        <title>Metabolic potential, ecology and presence of endohyphal bacteria is reflected in genomic diversity of Mucoromycotina.</title>
        <authorList>
            <person name="Muszewska A."/>
            <person name="Okrasinska A."/>
            <person name="Steczkiewicz K."/>
            <person name="Drgas O."/>
            <person name="Orlowska M."/>
            <person name="Perlinska-Lenart U."/>
            <person name="Aleksandrzak-Piekarczyk T."/>
            <person name="Szatraj K."/>
            <person name="Zielenkiewicz U."/>
            <person name="Pilsyk S."/>
            <person name="Malc E."/>
            <person name="Mieczkowski P."/>
            <person name="Kruszewska J.S."/>
            <person name="Biernat P."/>
            <person name="Pawlowska J."/>
        </authorList>
    </citation>
    <scope>NUCLEOTIDE SEQUENCE [LARGE SCALE GENOMIC DNA]</scope>
    <source>
        <strain evidence="13 14">CBS 142.35</strain>
    </source>
</reference>
<dbReference type="Pfam" id="PF00078">
    <property type="entry name" value="RVT_1"/>
    <property type="match status" value="1"/>
</dbReference>
<dbReference type="InterPro" id="IPR000477">
    <property type="entry name" value="RT_dom"/>
</dbReference>
<gene>
    <name evidence="13" type="ORF">INT45_007205</name>
</gene>
<feature type="domain" description="Reverse transcriptase" evidence="12">
    <location>
        <begin position="427"/>
        <end position="708"/>
    </location>
</feature>
<organism evidence="13 14">
    <name type="scientific">Circinella minor</name>
    <dbReference type="NCBI Taxonomy" id="1195481"/>
    <lineage>
        <taxon>Eukaryota</taxon>
        <taxon>Fungi</taxon>
        <taxon>Fungi incertae sedis</taxon>
        <taxon>Mucoromycota</taxon>
        <taxon>Mucoromycotina</taxon>
        <taxon>Mucoromycetes</taxon>
        <taxon>Mucorales</taxon>
        <taxon>Lichtheimiaceae</taxon>
        <taxon>Circinella</taxon>
    </lineage>
</organism>
<evidence type="ECO:0000256" key="10">
    <source>
        <dbReference type="ARBA" id="ARBA00023310"/>
    </source>
</evidence>
<accession>A0A8H7RTX8</accession>
<dbReference type="InterPro" id="IPR035908">
    <property type="entry name" value="F0_ATP_A_sf"/>
</dbReference>
<evidence type="ECO:0000256" key="11">
    <source>
        <dbReference type="SAM" id="Phobius"/>
    </source>
</evidence>
<dbReference type="CDD" id="cd00085">
    <property type="entry name" value="HNHc"/>
    <property type="match status" value="1"/>
</dbReference>
<evidence type="ECO:0000256" key="3">
    <source>
        <dbReference type="ARBA" id="ARBA00022448"/>
    </source>
</evidence>
<keyword evidence="14" id="KW-1185">Reference proteome</keyword>
<comment type="subcellular location">
    <subcellularLocation>
        <location evidence="1">Membrane</location>
        <topology evidence="1">Multi-pass membrane protein</topology>
    </subcellularLocation>
</comment>
<dbReference type="Pfam" id="PF00119">
    <property type="entry name" value="ATP-synt_A"/>
    <property type="match status" value="1"/>
</dbReference>
<dbReference type="InterPro" id="IPR043502">
    <property type="entry name" value="DNA/RNA_pol_sf"/>
</dbReference>
<feature type="transmembrane region" description="Helical" evidence="11">
    <location>
        <begin position="125"/>
        <end position="144"/>
    </location>
</feature>
<dbReference type="GO" id="GO:0045259">
    <property type="term" value="C:proton-transporting ATP synthase complex"/>
    <property type="evidence" value="ECO:0007669"/>
    <property type="project" value="UniProtKB-KW"/>
</dbReference>
<dbReference type="CDD" id="cd00310">
    <property type="entry name" value="ATP-synt_Fo_a_6"/>
    <property type="match status" value="1"/>
</dbReference>
<evidence type="ECO:0000256" key="7">
    <source>
        <dbReference type="ARBA" id="ARBA00022989"/>
    </source>
</evidence>
<dbReference type="PRINTS" id="PR00123">
    <property type="entry name" value="ATPASEA"/>
</dbReference>
<evidence type="ECO:0000256" key="5">
    <source>
        <dbReference type="ARBA" id="ARBA00022692"/>
    </source>
</evidence>
<feature type="transmembrane region" description="Helical" evidence="11">
    <location>
        <begin position="94"/>
        <end position="119"/>
    </location>
</feature>
<protein>
    <recommendedName>
        <fullName evidence="12">Reverse transcriptase domain-containing protein</fullName>
    </recommendedName>
</protein>
<dbReference type="GO" id="GO:0006397">
    <property type="term" value="P:mRNA processing"/>
    <property type="evidence" value="ECO:0007669"/>
    <property type="project" value="InterPro"/>
</dbReference>
<keyword evidence="4" id="KW-0138">CF(0)</keyword>
<evidence type="ECO:0000313" key="13">
    <source>
        <dbReference type="EMBL" id="KAG2216630.1"/>
    </source>
</evidence>
<dbReference type="SUPFAM" id="SSF56672">
    <property type="entry name" value="DNA/RNA polymerases"/>
    <property type="match status" value="1"/>
</dbReference>
<evidence type="ECO:0000256" key="4">
    <source>
        <dbReference type="ARBA" id="ARBA00022547"/>
    </source>
</evidence>
<comment type="similarity">
    <text evidence="2">Belongs to the ATPase A chain family.</text>
</comment>
<sequence length="936" mass="105314">MSTLATTFLVNNPLEQFEINDFVFILAPIFGFTKLSLTNIGFYLILVVTITIGMNVLSRNNGYVIPSRWAIHSESVYGSILNMVREQVGAANEIYVPFIFTLFNFVLISNLVGLVPYSFTTTSHLVLTLSLSTAILIGVTIIGFQRHGLGFFAFFIPAGTPFGLVFLLVAIEFIVRHCASICFGNKVSMHWSVMHTATELGQGENPRLNLASPINGEIRSTQNDRVVPLAVSSMVKAILLKVYSPGASLNGLQLVCNRLYKVNSILEIKGRVMTYLQPDHTNVLKVEKGQPKDDNGQIVRTMGSPKATNGYGDRGTVVLANPLPGLYCSMKLEARGRVPGCIIRSYVSAAGDSSTVQSNATKKLLKLAEFCRNNPQKQVDSKVYNLLYDIRLFEMAYHKLKSKPGNMTPGFTPTTLDGMSPEVIEKIVESLKNESFQFSPGRRVIIPKANGGQRPLTVAPPRDKLVQEVIRMILEAIFEPTFSESSHGFRAGKSCHSALKDILKKFGVASWYIEGDISKCFDSIDHEKLMSIVELKIADRKFTRLIRKALKAGYFEFKQYKHSIVGTPQGSIISPILCNIYMDKLDKYVEYLKMEFDRGNKAKPNPTWSAFRYQKTKTSDPTMKQHYQKMIMSVPSKDLMDLNFKKLIYVRYADDWIIGVRGSKNDCVDILKKVSNFLNSELSLKLSTEKTLITNARDEKALFLGTRIFRSHHQGFVEKYGFTQRVGQEVRLEAPLDRISKKLTEAGFLNDGLATPRFLWLANDKDTILALYNSVYRGIINYYSFAMNLGRVTSWVHFILKSSCAKLLAAKFKLKSQSKVYKRFGKNMKGNDKIGFADPVYSIKPWNFKTSEVDIIKTLYAESLSASSIQGLVCSICGSSYRVEMHHVKHLKDLNPKMNHLDALMAKKQRKQIAVCRSCHLNYHSNNKSCKHTKFN</sequence>
<dbReference type="NCBIfam" id="TIGR01131">
    <property type="entry name" value="ATP_synt_6_or_A"/>
    <property type="match status" value="1"/>
</dbReference>
<dbReference type="InterPro" id="IPR049030">
    <property type="entry name" value="AI2M-like_HNH"/>
</dbReference>
<keyword evidence="3" id="KW-0813">Transport</keyword>
<keyword evidence="8" id="KW-0406">Ion transport</keyword>
<dbReference type="OrthoDB" id="5598591at2759"/>
<dbReference type="PROSITE" id="PS50878">
    <property type="entry name" value="RT_POL"/>
    <property type="match status" value="1"/>
</dbReference>
<proteinExistence type="inferred from homology"/>
<dbReference type="GO" id="GO:0015078">
    <property type="term" value="F:proton transmembrane transporter activity"/>
    <property type="evidence" value="ECO:0007669"/>
    <property type="project" value="InterPro"/>
</dbReference>
<dbReference type="Pfam" id="PF21368">
    <property type="entry name" value="AI2M-like_HNH"/>
    <property type="match status" value="1"/>
</dbReference>
<keyword evidence="5 11" id="KW-0812">Transmembrane</keyword>
<keyword evidence="7 11" id="KW-1133">Transmembrane helix</keyword>
<evidence type="ECO:0000256" key="6">
    <source>
        <dbReference type="ARBA" id="ARBA00022781"/>
    </source>
</evidence>
<dbReference type="Pfam" id="PF01348">
    <property type="entry name" value="Intron_maturas2"/>
    <property type="match status" value="1"/>
</dbReference>
<dbReference type="Proteomes" id="UP000646827">
    <property type="component" value="Unassembled WGS sequence"/>
</dbReference>
<dbReference type="SUPFAM" id="SSF81336">
    <property type="entry name" value="F1F0 ATP synthase subunit A"/>
    <property type="match status" value="1"/>
</dbReference>
<feature type="transmembrane region" description="Helical" evidence="11">
    <location>
        <begin position="40"/>
        <end position="58"/>
    </location>
</feature>
<dbReference type="GO" id="GO:0015986">
    <property type="term" value="P:proton motive force-driven ATP synthesis"/>
    <property type="evidence" value="ECO:0007669"/>
    <property type="project" value="InterPro"/>
</dbReference>
<dbReference type="InterPro" id="IPR051083">
    <property type="entry name" value="GrpII_Intron_Splice-Mob/Def"/>
</dbReference>
<dbReference type="PANTHER" id="PTHR34047">
    <property type="entry name" value="NUCLEAR INTRON MATURASE 1, MITOCHONDRIAL-RELATED"/>
    <property type="match status" value="1"/>
</dbReference>
<keyword evidence="10" id="KW-0066">ATP synthesis</keyword>
<dbReference type="InterPro" id="IPR003615">
    <property type="entry name" value="HNH_nuc"/>
</dbReference>
<dbReference type="EMBL" id="JAEPRB010000379">
    <property type="protein sequence ID" value="KAG2216630.1"/>
    <property type="molecule type" value="Genomic_DNA"/>
</dbReference>
<keyword evidence="6" id="KW-0375">Hydrogen ion transport</keyword>
<keyword evidence="9 11" id="KW-0472">Membrane</keyword>
<dbReference type="GO" id="GO:0005739">
    <property type="term" value="C:mitochondrion"/>
    <property type="evidence" value="ECO:0007669"/>
    <property type="project" value="UniProtKB-ARBA"/>
</dbReference>
<evidence type="ECO:0000259" key="12">
    <source>
        <dbReference type="PROSITE" id="PS50878"/>
    </source>
</evidence>
<dbReference type="CDD" id="cd01651">
    <property type="entry name" value="RT_G2_intron"/>
    <property type="match status" value="1"/>
</dbReference>
<dbReference type="Gene3D" id="1.20.120.220">
    <property type="entry name" value="ATP synthase, F0 complex, subunit A"/>
    <property type="match status" value="1"/>
</dbReference>
<evidence type="ECO:0000256" key="2">
    <source>
        <dbReference type="ARBA" id="ARBA00006810"/>
    </source>
</evidence>
<evidence type="ECO:0000256" key="8">
    <source>
        <dbReference type="ARBA" id="ARBA00023065"/>
    </source>
</evidence>
<name>A0A8H7RTX8_9FUNG</name>